<feature type="domain" description="RRM" evidence="6">
    <location>
        <begin position="44"/>
        <end position="128"/>
    </location>
</feature>
<dbReference type="InterPro" id="IPR006536">
    <property type="entry name" value="HnRNP-L/PTB"/>
</dbReference>
<proteinExistence type="predicted"/>
<name>A0A7K9HVE6_9PICI</name>
<evidence type="ECO:0000256" key="4">
    <source>
        <dbReference type="PROSITE-ProRule" id="PRU00176"/>
    </source>
</evidence>
<evidence type="ECO:0000256" key="3">
    <source>
        <dbReference type="ARBA" id="ARBA00022884"/>
    </source>
</evidence>
<dbReference type="InterPro" id="IPR012677">
    <property type="entry name" value="Nucleotide-bd_a/b_plait_sf"/>
</dbReference>
<feature type="domain" description="RRM" evidence="6">
    <location>
        <begin position="458"/>
        <end position="533"/>
    </location>
</feature>
<dbReference type="EMBL" id="VWZO01011957">
    <property type="protein sequence ID" value="NXH16704.1"/>
    <property type="molecule type" value="Genomic_DNA"/>
</dbReference>
<organism evidence="7 8">
    <name type="scientific">Bucco capensis</name>
    <name type="common">collared puffbird</name>
    <dbReference type="NCBI Taxonomy" id="135168"/>
    <lineage>
        <taxon>Eukaryota</taxon>
        <taxon>Metazoa</taxon>
        <taxon>Chordata</taxon>
        <taxon>Craniata</taxon>
        <taxon>Vertebrata</taxon>
        <taxon>Euteleostomi</taxon>
        <taxon>Archelosauria</taxon>
        <taxon>Archosauria</taxon>
        <taxon>Dinosauria</taxon>
        <taxon>Saurischia</taxon>
        <taxon>Theropoda</taxon>
        <taxon>Coelurosauria</taxon>
        <taxon>Aves</taxon>
        <taxon>Neognathae</taxon>
        <taxon>Neoaves</taxon>
        <taxon>Telluraves</taxon>
        <taxon>Coraciimorphae</taxon>
        <taxon>Piciformes</taxon>
        <taxon>Bucconidae</taxon>
        <taxon>Bucco</taxon>
    </lineage>
</organism>
<sequence>GPEELLPSGVTNRPFTMSDSASPTDSGNGTKKLNEERPPPRPSRVLRLRQVPEDVAEGEVISLALPFGKVTNLLMPKGKNQAFLEMASEEAATAVMDHYSSTVPKLRGQPICIQYSCHKELKTDNMPNQARAKSTLQAVTAIQPGSLATAAAPAAEGGIRPSPVVRIVVGNALYPLTLEMLYQIFSKFGSVLKIITFTKNNQFQALLQYADPMSSCCAKTTVDGRTIYSAYCTLRVDFSKLTNLKVKYNNDRSRDFTNPDLPYGDGLAALEPPGAALFGTPNILFPPWAGCAGFAPPVPLVQGAGLPLPPVPGAFASLALNASTASKQRAVPDAATIPGNSVLLVSNLNAEAITPDGLFILFGLYGDVLRVKILYNKKDNALIQMADAIQAQLAISNLNGQKLYGKVLRAVLSKHQTVQFRHEREDEQGLTKDYTNSPLHRFRTPGPLNFQKIYPPCATLHLSNLPPSVTLDFLKNLFARTGYTVKGCRFLGNHSKVAFIELGSVEEAIQALIELHNHDLGENHHLRVSFSKCSI</sequence>
<dbReference type="Pfam" id="PF00076">
    <property type="entry name" value="RRM_1"/>
    <property type="match status" value="1"/>
</dbReference>
<evidence type="ECO:0000313" key="8">
    <source>
        <dbReference type="Proteomes" id="UP000534107"/>
    </source>
</evidence>
<dbReference type="Proteomes" id="UP000534107">
    <property type="component" value="Unassembled WGS sequence"/>
</dbReference>
<dbReference type="PANTHER" id="PTHR15592">
    <property type="entry name" value="MATRIN 3/NUCLEAR PROTEIN 220-RELATED"/>
    <property type="match status" value="1"/>
</dbReference>
<keyword evidence="3 4" id="KW-0694">RNA-binding</keyword>
<keyword evidence="1" id="KW-0597">Phosphoprotein</keyword>
<feature type="non-terminal residue" evidence="7">
    <location>
        <position position="535"/>
    </location>
</feature>
<dbReference type="GO" id="GO:0003723">
    <property type="term" value="F:RNA binding"/>
    <property type="evidence" value="ECO:0007669"/>
    <property type="project" value="UniProtKB-UniRule"/>
</dbReference>
<dbReference type="InterPro" id="IPR035979">
    <property type="entry name" value="RBD_domain_sf"/>
</dbReference>
<feature type="region of interest" description="Disordered" evidence="5">
    <location>
        <begin position="1"/>
        <end position="43"/>
    </location>
</feature>
<dbReference type="Gene3D" id="3.30.70.330">
    <property type="match status" value="4"/>
</dbReference>
<dbReference type="Pfam" id="PF13893">
    <property type="entry name" value="RRM_5"/>
    <property type="match status" value="2"/>
</dbReference>
<feature type="domain" description="RRM" evidence="6">
    <location>
        <begin position="341"/>
        <end position="415"/>
    </location>
</feature>
<dbReference type="PROSITE" id="PS50102">
    <property type="entry name" value="RRM"/>
    <property type="match status" value="4"/>
</dbReference>
<dbReference type="SMART" id="SM00360">
    <property type="entry name" value="RRM"/>
    <property type="match status" value="4"/>
</dbReference>
<evidence type="ECO:0000256" key="1">
    <source>
        <dbReference type="ARBA" id="ARBA00022553"/>
    </source>
</evidence>
<keyword evidence="8" id="KW-1185">Reference proteome</keyword>
<evidence type="ECO:0000313" key="7">
    <source>
        <dbReference type="EMBL" id="NXH16704.1"/>
    </source>
</evidence>
<feature type="non-terminal residue" evidence="7">
    <location>
        <position position="1"/>
    </location>
</feature>
<evidence type="ECO:0000259" key="6">
    <source>
        <dbReference type="PROSITE" id="PS50102"/>
    </source>
</evidence>
<dbReference type="SUPFAM" id="SSF54928">
    <property type="entry name" value="RNA-binding domain, RBD"/>
    <property type="match status" value="4"/>
</dbReference>
<comment type="caution">
    <text evidence="7">The sequence shown here is derived from an EMBL/GenBank/DDBJ whole genome shotgun (WGS) entry which is preliminary data.</text>
</comment>
<evidence type="ECO:0000256" key="2">
    <source>
        <dbReference type="ARBA" id="ARBA00022737"/>
    </source>
</evidence>
<dbReference type="GO" id="GO:0006397">
    <property type="term" value="P:mRNA processing"/>
    <property type="evidence" value="ECO:0007669"/>
    <property type="project" value="InterPro"/>
</dbReference>
<dbReference type="InterPro" id="IPR021790">
    <property type="entry name" value="PTBP1-like_RRM2"/>
</dbReference>
<accession>A0A7K9HVE6</accession>
<gene>
    <name evidence="7" type="primary">Ptbp3</name>
    <name evidence="7" type="ORF">BUCCAP_R05710</name>
</gene>
<feature type="domain" description="RRM" evidence="6">
    <location>
        <begin position="165"/>
        <end position="241"/>
    </location>
</feature>
<dbReference type="FunFam" id="3.30.70.330:FF:000341">
    <property type="entry name" value="Hephaestus, isoform C"/>
    <property type="match status" value="1"/>
</dbReference>
<protein>
    <submittedName>
        <fullName evidence="7">PTBP3 protein</fullName>
    </submittedName>
</protein>
<dbReference type="GO" id="GO:0005634">
    <property type="term" value="C:nucleus"/>
    <property type="evidence" value="ECO:0007669"/>
    <property type="project" value="InterPro"/>
</dbReference>
<reference evidence="7 8" key="1">
    <citation type="submission" date="2019-09" db="EMBL/GenBank/DDBJ databases">
        <title>Bird 10,000 Genomes (B10K) Project - Family phase.</title>
        <authorList>
            <person name="Zhang G."/>
        </authorList>
    </citation>
    <scope>NUCLEOTIDE SEQUENCE [LARGE SCALE GENOMIC DNA]</scope>
    <source>
        <strain evidence="7">B10K-DU-001-16</strain>
        <tissue evidence="7">Muscle</tissue>
    </source>
</reference>
<feature type="compositionally biased region" description="Polar residues" evidence="5">
    <location>
        <begin position="9"/>
        <end position="31"/>
    </location>
</feature>
<dbReference type="Pfam" id="PF11835">
    <property type="entry name" value="RRM_8"/>
    <property type="match status" value="1"/>
</dbReference>
<dbReference type="InterPro" id="IPR000504">
    <property type="entry name" value="RRM_dom"/>
</dbReference>
<evidence type="ECO:0000256" key="5">
    <source>
        <dbReference type="SAM" id="MobiDB-lite"/>
    </source>
</evidence>
<keyword evidence="2" id="KW-0677">Repeat</keyword>
<dbReference type="AlphaFoldDB" id="A0A7K9HVE6"/>
<dbReference type="OrthoDB" id="296632at2759"/>
<dbReference type="NCBIfam" id="TIGR01649">
    <property type="entry name" value="hnRNP-L_PTB"/>
    <property type="match status" value="1"/>
</dbReference>